<dbReference type="Gene3D" id="3.20.80.10">
    <property type="entry name" value="Regulatory factor, effector binding domain"/>
    <property type="match status" value="1"/>
</dbReference>
<dbReference type="CDD" id="cd01107">
    <property type="entry name" value="HTH_BmrR"/>
    <property type="match status" value="1"/>
</dbReference>
<dbReference type="InterPro" id="IPR009061">
    <property type="entry name" value="DNA-bd_dom_put_sf"/>
</dbReference>
<keyword evidence="1" id="KW-0238">DNA-binding</keyword>
<dbReference type="GO" id="GO:0003700">
    <property type="term" value="F:DNA-binding transcription factor activity"/>
    <property type="evidence" value="ECO:0007669"/>
    <property type="project" value="InterPro"/>
</dbReference>
<dbReference type="SMART" id="SM00422">
    <property type="entry name" value="HTH_MERR"/>
    <property type="match status" value="1"/>
</dbReference>
<reference evidence="3 4" key="1">
    <citation type="journal article" date="2010" name="Int. J. Syst. Evol. Microbiol.">
        <title>Bacillus horneckiae sp. nov., isolated from a spacecraft-assembly clean room.</title>
        <authorList>
            <person name="Vaishampayan P."/>
            <person name="Probst A."/>
            <person name="Krishnamurthi S."/>
            <person name="Ghosh S."/>
            <person name="Osman S."/>
            <person name="McDowall A."/>
            <person name="Ruckmani A."/>
            <person name="Mayilraj S."/>
            <person name="Venkateswaran K."/>
        </authorList>
    </citation>
    <scope>NUCLEOTIDE SEQUENCE [LARGE SCALE GENOMIC DNA]</scope>
    <source>
        <strain evidence="4">1PO1SC</strain>
    </source>
</reference>
<evidence type="ECO:0000313" key="3">
    <source>
        <dbReference type="EMBL" id="PKG30789.1"/>
    </source>
</evidence>
<protein>
    <submittedName>
        <fullName evidence="3">MerR family transcriptional regulator</fullName>
    </submittedName>
</protein>
<organism evidence="3 4">
    <name type="scientific">Cytobacillus horneckiae</name>
    <dbReference type="NCBI Taxonomy" id="549687"/>
    <lineage>
        <taxon>Bacteria</taxon>
        <taxon>Bacillati</taxon>
        <taxon>Bacillota</taxon>
        <taxon>Bacilli</taxon>
        <taxon>Bacillales</taxon>
        <taxon>Bacillaceae</taxon>
        <taxon>Cytobacillus</taxon>
    </lineage>
</organism>
<evidence type="ECO:0000256" key="1">
    <source>
        <dbReference type="ARBA" id="ARBA00023125"/>
    </source>
</evidence>
<evidence type="ECO:0000259" key="2">
    <source>
        <dbReference type="PROSITE" id="PS50937"/>
    </source>
</evidence>
<dbReference type="InterPro" id="IPR011256">
    <property type="entry name" value="Reg_factor_effector_dom_sf"/>
</dbReference>
<dbReference type="AlphaFoldDB" id="A0A2N0ZMP3"/>
<proteinExistence type="predicted"/>
<sequence>MYSIGIFSKMNRITIKTLRYYDRAGILKPAHVDNKTGYRYYSSAQIVTLHEVMALRQMGFKIAEIKEAIETKTVSRMIEKKRTELQEQSKKINEKIAQADYYLEKQEYTPQIFIKSLPQVIVASTRYILPNYQALFEVVPKMGEKMIAVGCKVDPIQYCFQIIHDGKYKEENIDFEICEAVTEMKKNQNGLIFKEIEEVPMAACLLHRGPYETIGETYAILFDWLAHNQYELADNPREAVIDGIWNRNDSREWLTEVQFPLTKGG</sequence>
<dbReference type="GO" id="GO:0003677">
    <property type="term" value="F:DNA binding"/>
    <property type="evidence" value="ECO:0007669"/>
    <property type="project" value="UniProtKB-KW"/>
</dbReference>
<dbReference type="SUPFAM" id="SSF46955">
    <property type="entry name" value="Putative DNA-binding domain"/>
    <property type="match status" value="1"/>
</dbReference>
<gene>
    <name evidence="3" type="ORF">CWS20_01545</name>
</gene>
<accession>A0A2N0ZMP3</accession>
<keyword evidence="4" id="KW-1185">Reference proteome</keyword>
<name>A0A2N0ZMP3_9BACI</name>
<dbReference type="SMART" id="SM00871">
    <property type="entry name" value="AraC_E_bind"/>
    <property type="match status" value="1"/>
</dbReference>
<comment type="caution">
    <text evidence="3">The sequence shown here is derived from an EMBL/GenBank/DDBJ whole genome shotgun (WGS) entry which is preliminary data.</text>
</comment>
<dbReference type="PROSITE" id="PS50937">
    <property type="entry name" value="HTH_MERR_2"/>
    <property type="match status" value="1"/>
</dbReference>
<dbReference type="SUPFAM" id="SSF55136">
    <property type="entry name" value="Probable bacterial effector-binding domain"/>
    <property type="match status" value="1"/>
</dbReference>
<dbReference type="EMBL" id="PISD01000005">
    <property type="protein sequence ID" value="PKG30789.1"/>
    <property type="molecule type" value="Genomic_DNA"/>
</dbReference>
<dbReference type="PANTHER" id="PTHR30204:SF97">
    <property type="entry name" value="MERR FAMILY REGULATORY PROTEIN"/>
    <property type="match status" value="1"/>
</dbReference>
<evidence type="ECO:0000313" key="4">
    <source>
        <dbReference type="Proteomes" id="UP000233343"/>
    </source>
</evidence>
<dbReference type="InterPro" id="IPR000551">
    <property type="entry name" value="MerR-type_HTH_dom"/>
</dbReference>
<dbReference type="InterPro" id="IPR047057">
    <property type="entry name" value="MerR_fam"/>
</dbReference>
<dbReference type="RefSeq" id="WP_066193697.1">
    <property type="nucleotide sequence ID" value="NZ_JARMMB010000022.1"/>
</dbReference>
<dbReference type="Proteomes" id="UP000233343">
    <property type="component" value="Unassembled WGS sequence"/>
</dbReference>
<dbReference type="InterPro" id="IPR029442">
    <property type="entry name" value="GyrI-like"/>
</dbReference>
<dbReference type="Pfam" id="PF13411">
    <property type="entry name" value="MerR_1"/>
    <property type="match status" value="1"/>
</dbReference>
<dbReference type="Pfam" id="PF06445">
    <property type="entry name" value="GyrI-like"/>
    <property type="match status" value="1"/>
</dbReference>
<dbReference type="Gene3D" id="1.10.1660.10">
    <property type="match status" value="1"/>
</dbReference>
<dbReference type="InterPro" id="IPR010499">
    <property type="entry name" value="AraC_E-bd"/>
</dbReference>
<feature type="domain" description="HTH merR-type" evidence="2">
    <location>
        <begin position="1"/>
        <end position="71"/>
    </location>
</feature>
<dbReference type="PANTHER" id="PTHR30204">
    <property type="entry name" value="REDOX-CYCLING DRUG-SENSING TRANSCRIPTIONAL ACTIVATOR SOXR"/>
    <property type="match status" value="1"/>
</dbReference>